<dbReference type="Pfam" id="PF00534">
    <property type="entry name" value="Glycos_transf_1"/>
    <property type="match status" value="1"/>
</dbReference>
<dbReference type="Proteomes" id="UP000051494">
    <property type="component" value="Unassembled WGS sequence"/>
</dbReference>
<evidence type="ECO:0000259" key="1">
    <source>
        <dbReference type="Pfam" id="PF00534"/>
    </source>
</evidence>
<organism evidence="3">
    <name type="scientific">Candidatus Berkiella cookevillensis</name>
    <dbReference type="NCBI Taxonomy" id="437022"/>
    <lineage>
        <taxon>Bacteria</taxon>
        <taxon>Pseudomonadati</taxon>
        <taxon>Pseudomonadota</taxon>
        <taxon>Gammaproteobacteria</taxon>
        <taxon>Candidatus Berkiellales</taxon>
        <taxon>Candidatus Berkiellaceae</taxon>
        <taxon>Candidatus Berkiella</taxon>
    </lineage>
</organism>
<keyword evidence="5" id="KW-1185">Reference proteome</keyword>
<reference evidence="4" key="2">
    <citation type="journal article" date="2016" name="Genome Announc.">
        <title>Draft Genome Sequences of Two Novel Amoeba-Resistant Intranuclear Bacteria, 'Candidatus Berkiella cookevillensis' and 'Candidatus Berkiella aquae'.</title>
        <authorList>
            <person name="Mehari Y.T."/>
            <person name="Arivett B.A."/>
            <person name="Farone A.L."/>
            <person name="Gunderson J.H."/>
            <person name="Farone M.B."/>
        </authorList>
    </citation>
    <scope>NUCLEOTIDE SEQUENCE</scope>
    <source>
        <strain evidence="4">CC99</strain>
    </source>
</reference>
<protein>
    <submittedName>
        <fullName evidence="3">GDP-mannose-dependent alpha-mannosyltransferase</fullName>
        <ecNumber evidence="3">2.4.1.-</ecNumber>
    </submittedName>
    <submittedName>
        <fullName evidence="4">Glycosyltransferase family 4 protein</fullName>
    </submittedName>
</protein>
<proteinExistence type="predicted"/>
<evidence type="ECO:0000259" key="2">
    <source>
        <dbReference type="Pfam" id="PF13439"/>
    </source>
</evidence>
<keyword evidence="3" id="KW-0328">Glycosyltransferase</keyword>
<dbReference type="RefSeq" id="WP_057625617.1">
    <property type="nucleotide sequence ID" value="NZ_LKHV02000001.1"/>
</dbReference>
<dbReference type="EMBL" id="LKHV02000001">
    <property type="protein sequence ID" value="MCS5707716.1"/>
    <property type="molecule type" value="Genomic_DNA"/>
</dbReference>
<dbReference type="InterPro" id="IPR028098">
    <property type="entry name" value="Glyco_trans_4-like_N"/>
</dbReference>
<comment type="caution">
    <text evidence="3">The sequence shown here is derived from an EMBL/GenBank/DDBJ whole genome shotgun (WGS) entry which is preliminary data.</text>
</comment>
<evidence type="ECO:0000313" key="5">
    <source>
        <dbReference type="Proteomes" id="UP000051494"/>
    </source>
</evidence>
<dbReference type="STRING" id="437022.CC99x_02537"/>
<sequence>MRILVAHNFYRSEHIGGEDTVVLNEVAALKQHLGDANVHTYYVYNDNISPISLIKNIGGNQAHARQIVDLIKKNGIDLLHVHNEFPLLTPLVFKAAYEQGVKVVQTLHNFRGQCLSGILYRQNALCEQCVNQKMKWPGIVHRCYRNSYLQSTVHAMAQYWYHLKQYQNYIHHYFVLTHFQKNKLIDFGLNSQQLLLKPNFIMPQLEYYSADIKREDYVFIGRIESGKGIEYLLKNWLTLPKHFVLRIIGSGEDLAMLQDKYTQENIIFLGKLEHVKAMQLLKSAKYLIHTSLYYETFGLTILEAMSCGVPVIGFNIGTRKDFIVHEENGLLSDEDKLQETLLSSFEHPKYMDMSKNAYEFSLQFTPASIVPQQIMHYENIIKGEYL</sequence>
<dbReference type="PANTHER" id="PTHR45947">
    <property type="entry name" value="SULFOQUINOVOSYL TRANSFERASE SQD2"/>
    <property type="match status" value="1"/>
</dbReference>
<keyword evidence="3" id="KW-0808">Transferase</keyword>
<name>A0A0Q9YJK7_9GAMM</name>
<dbReference type="OrthoDB" id="5633170at2"/>
<gene>
    <name evidence="3" type="primary">mgtA_2</name>
    <name evidence="4" type="ORF">CC99x_002225</name>
    <name evidence="3" type="ORF">CC99x_02537</name>
</gene>
<dbReference type="AlphaFoldDB" id="A0A0Q9YJK7"/>
<reference evidence="4" key="3">
    <citation type="submission" date="2021-06" db="EMBL/GenBank/DDBJ databases">
        <title>Genomic Description and Analysis of Intracellular Bacteria, Candidatus Berkiella cookevillensis and Candidatus Berkiella aquae.</title>
        <authorList>
            <person name="Kidane D.T."/>
            <person name="Mehari Y.T."/>
            <person name="Rice F.C."/>
            <person name="Arivett B.A."/>
            <person name="Farone A.L."/>
            <person name="Berk S.G."/>
            <person name="Farone M.B."/>
        </authorList>
    </citation>
    <scope>NUCLEOTIDE SEQUENCE</scope>
    <source>
        <strain evidence="4">CC99</strain>
    </source>
</reference>
<reference evidence="3" key="1">
    <citation type="submission" date="2015-09" db="EMBL/GenBank/DDBJ databases">
        <title>Draft Genome Sequences of Two Novel Amoeba-resistant Intranuclear Bacteria, Candidatus Berkiella cookevillensis and Candidatus Berkiella aquae.</title>
        <authorList>
            <person name="Mehari Y.T."/>
            <person name="Arivett B.A."/>
            <person name="Farone A.L."/>
            <person name="Gunderson J.H."/>
            <person name="Farone M.B."/>
        </authorList>
    </citation>
    <scope>NUCLEOTIDE SEQUENCE [LARGE SCALE GENOMIC DNA]</scope>
    <source>
        <strain evidence="3">CC99</strain>
    </source>
</reference>
<dbReference type="InterPro" id="IPR001296">
    <property type="entry name" value="Glyco_trans_1"/>
</dbReference>
<dbReference type="CDD" id="cd03801">
    <property type="entry name" value="GT4_PimA-like"/>
    <property type="match status" value="1"/>
</dbReference>
<dbReference type="InterPro" id="IPR050194">
    <property type="entry name" value="Glycosyltransferase_grp1"/>
</dbReference>
<evidence type="ECO:0000313" key="4">
    <source>
        <dbReference type="EMBL" id="MCS5707716.1"/>
    </source>
</evidence>
<dbReference type="Pfam" id="PF13439">
    <property type="entry name" value="Glyco_transf_4"/>
    <property type="match status" value="1"/>
</dbReference>
<dbReference type="PANTHER" id="PTHR45947:SF3">
    <property type="entry name" value="SULFOQUINOVOSYL TRANSFERASE SQD2"/>
    <property type="match status" value="1"/>
</dbReference>
<dbReference type="SUPFAM" id="SSF53756">
    <property type="entry name" value="UDP-Glycosyltransferase/glycogen phosphorylase"/>
    <property type="match status" value="1"/>
</dbReference>
<dbReference type="Gene3D" id="3.40.50.2000">
    <property type="entry name" value="Glycogen Phosphorylase B"/>
    <property type="match status" value="2"/>
</dbReference>
<dbReference type="EC" id="2.4.1.-" evidence="3"/>
<accession>A0A0Q9YJK7</accession>
<dbReference type="GO" id="GO:0016757">
    <property type="term" value="F:glycosyltransferase activity"/>
    <property type="evidence" value="ECO:0007669"/>
    <property type="project" value="UniProtKB-KW"/>
</dbReference>
<feature type="domain" description="Glycosyl transferase family 1" evidence="1">
    <location>
        <begin position="213"/>
        <end position="359"/>
    </location>
</feature>
<dbReference type="EMBL" id="LKHV01000024">
    <property type="protein sequence ID" value="KRG17220.1"/>
    <property type="molecule type" value="Genomic_DNA"/>
</dbReference>
<evidence type="ECO:0000313" key="3">
    <source>
        <dbReference type="EMBL" id="KRG17220.1"/>
    </source>
</evidence>
<feature type="domain" description="Glycosyltransferase subfamily 4-like N-terminal" evidence="2">
    <location>
        <begin position="41"/>
        <end position="201"/>
    </location>
</feature>